<reference evidence="2 3" key="1">
    <citation type="journal article" date="2019" name="Int. J. Syst. Evol. Microbiol.">
        <title>Streptomyces cadmiisoli sp. nov., a novel actinomycete isolated from cadmium-contaminated soil.</title>
        <authorList>
            <person name="Li K."/>
            <person name="Tang X."/>
            <person name="Zhao J."/>
            <person name="Guo Y."/>
            <person name="Tang Y."/>
            <person name="Gao J."/>
        </authorList>
    </citation>
    <scope>NUCLEOTIDE SEQUENCE [LARGE SCALE GENOMIC DNA]</scope>
    <source>
        <strain evidence="2 3">ZFG47</strain>
    </source>
</reference>
<evidence type="ECO:0000256" key="1">
    <source>
        <dbReference type="SAM" id="MobiDB-lite"/>
    </source>
</evidence>
<gene>
    <name evidence="2" type="ORF">DN051_39495</name>
</gene>
<organism evidence="2 3">
    <name type="scientific">Streptomyces cadmiisoli</name>
    <dbReference type="NCBI Taxonomy" id="2184053"/>
    <lineage>
        <taxon>Bacteria</taxon>
        <taxon>Bacillati</taxon>
        <taxon>Actinomycetota</taxon>
        <taxon>Actinomycetes</taxon>
        <taxon>Kitasatosporales</taxon>
        <taxon>Streptomycetaceae</taxon>
        <taxon>Streptomyces</taxon>
        <taxon>Streptomyces aurantiacus group</taxon>
    </lineage>
</organism>
<evidence type="ECO:0000313" key="3">
    <source>
        <dbReference type="Proteomes" id="UP000249616"/>
    </source>
</evidence>
<keyword evidence="3" id="KW-1185">Reference proteome</keyword>
<proteinExistence type="predicted"/>
<dbReference type="Proteomes" id="UP000249616">
    <property type="component" value="Chromosome"/>
</dbReference>
<dbReference type="KEGG" id="scad:DN051_39495"/>
<name>A0A2Z4JB63_9ACTN</name>
<dbReference type="EMBL" id="CP030073">
    <property type="protein sequence ID" value="AWW41958.1"/>
    <property type="molecule type" value="Genomic_DNA"/>
</dbReference>
<protein>
    <submittedName>
        <fullName evidence="2">Uncharacterized protein</fullName>
    </submittedName>
</protein>
<sequence length="194" mass="20150">MNTLTGDFGLSATDASGFGLTARRYFSSRRPEMASRQEGQAAVFGRQWTAGTVAELSGNKWAYLHTASATSVAVVDGDGEDIGFTAAAGAGWKPGSGAADLTPTGSVTGSFTLEGNEGTTSVFTKVDTTSTTWQLSKSFLPTDHSTTSVYSEKVRVDGQVLARPKLASQPSEGRGARRCARSFSSSSSTNVSIG</sequence>
<feature type="region of interest" description="Disordered" evidence="1">
    <location>
        <begin position="165"/>
        <end position="194"/>
    </location>
</feature>
<evidence type="ECO:0000313" key="2">
    <source>
        <dbReference type="EMBL" id="AWW41958.1"/>
    </source>
</evidence>
<dbReference type="AlphaFoldDB" id="A0A2Z4JB63"/>
<accession>A0A2Z4JB63</accession>